<dbReference type="InterPro" id="IPR011759">
    <property type="entry name" value="Cyt_c_oxidase_su2_TM_dom"/>
</dbReference>
<dbReference type="Pfam" id="PF06481">
    <property type="entry name" value="COX_ARM"/>
    <property type="match status" value="1"/>
</dbReference>
<dbReference type="NCBIfam" id="TIGR01433">
    <property type="entry name" value="CyoA"/>
    <property type="match status" value="1"/>
</dbReference>
<evidence type="ECO:0000256" key="1">
    <source>
        <dbReference type="ARBA" id="ARBA00004418"/>
    </source>
</evidence>
<gene>
    <name evidence="19" type="ORF">Ga0061069_11141</name>
</gene>
<evidence type="ECO:0000256" key="2">
    <source>
        <dbReference type="ARBA" id="ARBA00004651"/>
    </source>
</evidence>
<keyword evidence="20" id="KW-1185">Reference proteome</keyword>
<evidence type="ECO:0000256" key="5">
    <source>
        <dbReference type="ARBA" id="ARBA00022475"/>
    </source>
</evidence>
<comment type="subcellular location">
    <subcellularLocation>
        <location evidence="2">Cell membrane</location>
        <topology evidence="2">Multi-pass membrane protein</topology>
    </subcellularLocation>
    <subcellularLocation>
        <location evidence="1">Periplasm</location>
    </subcellularLocation>
</comment>
<accession>A0A0K6IAK4</accession>
<dbReference type="GO" id="GO:0005886">
    <property type="term" value="C:plasma membrane"/>
    <property type="evidence" value="ECO:0007669"/>
    <property type="project" value="UniProtKB-SubCell"/>
</dbReference>
<evidence type="ECO:0000313" key="20">
    <source>
        <dbReference type="Proteomes" id="UP000183649"/>
    </source>
</evidence>
<keyword evidence="11 15" id="KW-0560">Oxidoreductase</keyword>
<keyword evidence="4 15" id="KW-0813">Transport</keyword>
<dbReference type="PANTHER" id="PTHR22888">
    <property type="entry name" value="CYTOCHROME C OXIDASE, SUBUNIT II"/>
    <property type="match status" value="1"/>
</dbReference>
<dbReference type="RefSeq" id="WP_245610069.1">
    <property type="nucleotide sequence ID" value="NZ_CYHF01000011.1"/>
</dbReference>
<dbReference type="InterPro" id="IPR010514">
    <property type="entry name" value="COX_ARM"/>
</dbReference>
<dbReference type="Proteomes" id="UP000183649">
    <property type="component" value="Unassembled WGS sequence"/>
</dbReference>
<dbReference type="InterPro" id="IPR002429">
    <property type="entry name" value="CcO_II-like_C"/>
</dbReference>
<proteinExistence type="inferred from homology"/>
<keyword evidence="12 15" id="KW-0472">Membrane</keyword>
<evidence type="ECO:0000256" key="8">
    <source>
        <dbReference type="ARBA" id="ARBA00022729"/>
    </source>
</evidence>
<evidence type="ECO:0000256" key="16">
    <source>
        <dbReference type="SAM" id="Phobius"/>
    </source>
</evidence>
<keyword evidence="10 16" id="KW-1133">Transmembrane helix</keyword>
<evidence type="ECO:0000256" key="3">
    <source>
        <dbReference type="ARBA" id="ARBA00007866"/>
    </source>
</evidence>
<evidence type="ECO:0000256" key="11">
    <source>
        <dbReference type="ARBA" id="ARBA00023002"/>
    </source>
</evidence>
<dbReference type="EMBL" id="CYHF01000011">
    <property type="protein sequence ID" value="CUB00068.1"/>
    <property type="molecule type" value="Genomic_DNA"/>
</dbReference>
<dbReference type="GO" id="GO:0009486">
    <property type="term" value="F:cytochrome bo3 ubiquinol oxidase activity"/>
    <property type="evidence" value="ECO:0007669"/>
    <property type="project" value="InterPro"/>
</dbReference>
<dbReference type="GO" id="GO:0004129">
    <property type="term" value="F:cytochrome-c oxidase activity"/>
    <property type="evidence" value="ECO:0007669"/>
    <property type="project" value="UniProtKB-UniRule"/>
</dbReference>
<dbReference type="GO" id="GO:0016682">
    <property type="term" value="F:oxidoreductase activity, acting on diphenols and related substances as donors, oxygen as acceptor"/>
    <property type="evidence" value="ECO:0007669"/>
    <property type="project" value="InterPro"/>
</dbReference>
<dbReference type="SUPFAM" id="SSF81464">
    <property type="entry name" value="Cytochrome c oxidase subunit II-like, transmembrane region"/>
    <property type="match status" value="1"/>
</dbReference>
<dbReference type="CDD" id="cd04212">
    <property type="entry name" value="CuRO_UO_II"/>
    <property type="match status" value="1"/>
</dbReference>
<dbReference type="InterPro" id="IPR045187">
    <property type="entry name" value="CcO_II"/>
</dbReference>
<feature type="domain" description="Cytochrome oxidase subunit II copper A binding" evidence="17">
    <location>
        <begin position="131"/>
        <end position="243"/>
    </location>
</feature>
<dbReference type="InterPro" id="IPR006333">
    <property type="entry name" value="Cyt_o_ubiquinol_oxidase_su2"/>
</dbReference>
<evidence type="ECO:0000256" key="13">
    <source>
        <dbReference type="ARBA" id="ARBA00023139"/>
    </source>
</evidence>
<feature type="domain" description="Cytochrome oxidase subunit II transmembrane region profile" evidence="18">
    <location>
        <begin position="28"/>
        <end position="125"/>
    </location>
</feature>
<dbReference type="Pfam" id="PF00116">
    <property type="entry name" value="COX2"/>
    <property type="match status" value="1"/>
</dbReference>
<keyword evidence="5 15" id="KW-1003">Cell membrane</keyword>
<dbReference type="STRING" id="339866.GCA_001418255_02763"/>
<dbReference type="SUPFAM" id="SSF49503">
    <property type="entry name" value="Cupredoxins"/>
    <property type="match status" value="1"/>
</dbReference>
<name>A0A0K6IAK4_9BURK</name>
<feature type="transmembrane region" description="Helical" evidence="16">
    <location>
        <begin position="50"/>
        <end position="74"/>
    </location>
</feature>
<dbReference type="Gene3D" id="2.60.40.420">
    <property type="entry name" value="Cupredoxins - blue copper proteins"/>
    <property type="match status" value="1"/>
</dbReference>
<dbReference type="GO" id="GO:0042597">
    <property type="term" value="C:periplasmic space"/>
    <property type="evidence" value="ECO:0007669"/>
    <property type="project" value="UniProtKB-SubCell"/>
</dbReference>
<keyword evidence="6 15" id="KW-0679">Respiratory chain</keyword>
<evidence type="ECO:0000256" key="9">
    <source>
        <dbReference type="ARBA" id="ARBA00022982"/>
    </source>
</evidence>
<keyword evidence="9 15" id="KW-0249">Electron transport</keyword>
<dbReference type="InterPro" id="IPR008972">
    <property type="entry name" value="Cupredoxin"/>
</dbReference>
<dbReference type="PROSITE" id="PS51257">
    <property type="entry name" value="PROKAR_LIPOPROTEIN"/>
    <property type="match status" value="1"/>
</dbReference>
<evidence type="ECO:0000259" key="17">
    <source>
        <dbReference type="PROSITE" id="PS50857"/>
    </source>
</evidence>
<dbReference type="GO" id="GO:0042773">
    <property type="term" value="P:ATP synthesis coupled electron transport"/>
    <property type="evidence" value="ECO:0007669"/>
    <property type="project" value="TreeGrafter"/>
</dbReference>
<dbReference type="InterPro" id="IPR034227">
    <property type="entry name" value="CuRO_UO_II"/>
</dbReference>
<dbReference type="PROSITE" id="PS50999">
    <property type="entry name" value="COX2_TM"/>
    <property type="match status" value="1"/>
</dbReference>
<keyword evidence="13" id="KW-0564">Palmitate</keyword>
<sequence length="312" mass="34866">MHRLAAIERPARRWRWMILLGALLLAGCSGMGHGSFLHPHGPIAADDRHTLLITVLLMLIVVVPVFILTPLFAWRYRRGNTRAVYRPRWEFSLPLEILVWGVPVLIVIALGVIVWQQSHRLDPYRPIASASAPLDVQVIGMDWKWLFIYPQEHIATVNELVIPANRPVHMSLTSDTVMQSLLVPELAGQIYAMAGMRTQLNMLASHTGTYLGENTQYNGDGFQKQKFQVHAVSAAQFAHWVEQVRSNGQTLDAARYALLAKPSVLPAPEQFGNVTPGLFYQVIGHFCPMCAEQLQKTRADAPATQDAKASHD</sequence>
<dbReference type="AlphaFoldDB" id="A0A0K6IAK4"/>
<evidence type="ECO:0000259" key="18">
    <source>
        <dbReference type="PROSITE" id="PS50999"/>
    </source>
</evidence>
<comment type="similarity">
    <text evidence="3 15">Belongs to the cytochrome c oxidase subunit 2 family.</text>
</comment>
<feature type="transmembrane region" description="Helical" evidence="16">
    <location>
        <begin position="95"/>
        <end position="115"/>
    </location>
</feature>
<evidence type="ECO:0000256" key="6">
    <source>
        <dbReference type="ARBA" id="ARBA00022660"/>
    </source>
</evidence>
<evidence type="ECO:0000256" key="4">
    <source>
        <dbReference type="ARBA" id="ARBA00022448"/>
    </source>
</evidence>
<evidence type="ECO:0000256" key="12">
    <source>
        <dbReference type="ARBA" id="ARBA00023136"/>
    </source>
</evidence>
<reference evidence="20" key="1">
    <citation type="submission" date="2015-08" db="EMBL/GenBank/DDBJ databases">
        <authorList>
            <person name="Varghese N."/>
        </authorList>
    </citation>
    <scope>NUCLEOTIDE SEQUENCE [LARGE SCALE GENOMIC DNA]</scope>
    <source>
        <strain evidence="20">DSM 18181</strain>
    </source>
</reference>
<protein>
    <recommendedName>
        <fullName evidence="15">Ubiquinol oxidase subunit 2</fullName>
    </recommendedName>
</protein>
<keyword evidence="7 16" id="KW-0812">Transmembrane</keyword>
<evidence type="ECO:0000256" key="7">
    <source>
        <dbReference type="ARBA" id="ARBA00022692"/>
    </source>
</evidence>
<keyword evidence="8" id="KW-0732">Signal</keyword>
<evidence type="ECO:0000313" key="19">
    <source>
        <dbReference type="EMBL" id="CUB00068.1"/>
    </source>
</evidence>
<organism evidence="19 20">
    <name type="scientific">Thiomonas bhubaneswarensis</name>
    <dbReference type="NCBI Taxonomy" id="339866"/>
    <lineage>
        <taxon>Bacteria</taxon>
        <taxon>Pseudomonadati</taxon>
        <taxon>Pseudomonadota</taxon>
        <taxon>Betaproteobacteria</taxon>
        <taxon>Burkholderiales</taxon>
        <taxon>Thiomonas</taxon>
    </lineage>
</organism>
<dbReference type="PANTHER" id="PTHR22888:SF18">
    <property type="entry name" value="CYTOCHROME BO(3) UBIQUINOL OXIDASE SUBUNIT 2"/>
    <property type="match status" value="1"/>
</dbReference>
<dbReference type="GO" id="GO:0005507">
    <property type="term" value="F:copper ion binding"/>
    <property type="evidence" value="ECO:0007669"/>
    <property type="project" value="InterPro"/>
</dbReference>
<dbReference type="Gene3D" id="1.10.287.90">
    <property type="match status" value="1"/>
</dbReference>
<dbReference type="PIRSF" id="PIRSF000292">
    <property type="entry name" value="Ubi_od_II"/>
    <property type="match status" value="1"/>
</dbReference>
<keyword evidence="14" id="KW-0449">Lipoprotein</keyword>
<dbReference type="InterPro" id="IPR036257">
    <property type="entry name" value="Cyt_c_oxidase_su2_TM_sf"/>
</dbReference>
<evidence type="ECO:0000256" key="10">
    <source>
        <dbReference type="ARBA" id="ARBA00022989"/>
    </source>
</evidence>
<evidence type="ECO:0000256" key="15">
    <source>
        <dbReference type="PIRNR" id="PIRNR000292"/>
    </source>
</evidence>
<dbReference type="PROSITE" id="PS50857">
    <property type="entry name" value="COX2_CUA"/>
    <property type="match status" value="1"/>
</dbReference>
<evidence type="ECO:0000256" key="14">
    <source>
        <dbReference type="ARBA" id="ARBA00023288"/>
    </source>
</evidence>